<evidence type="ECO:0000313" key="3">
    <source>
        <dbReference type="Proteomes" id="UP000075531"/>
    </source>
</evidence>
<dbReference type="InterPro" id="IPR027417">
    <property type="entry name" value="P-loop_NTPase"/>
</dbReference>
<dbReference type="SUPFAM" id="SSF52540">
    <property type="entry name" value="P-loop containing nucleoside triphosphate hydrolases"/>
    <property type="match status" value="1"/>
</dbReference>
<protein>
    <submittedName>
        <fullName evidence="2">Chromosomal replication initiator protein DnaA</fullName>
    </submittedName>
</protein>
<accession>A0A151B7S8</accession>
<dbReference type="EMBL" id="LTBA01000001">
    <property type="protein sequence ID" value="KYH35863.1"/>
    <property type="molecule type" value="Genomic_DNA"/>
</dbReference>
<name>A0A151B7S8_9CLOT</name>
<dbReference type="PANTHER" id="PTHR30050">
    <property type="entry name" value="CHROMOSOMAL REPLICATION INITIATOR PROTEIN DNAA"/>
    <property type="match status" value="1"/>
</dbReference>
<proteinExistence type="predicted"/>
<dbReference type="RefSeq" id="WP_084364508.1">
    <property type="nucleotide sequence ID" value="NZ_LTBA01000001.1"/>
</dbReference>
<feature type="domain" description="IstB-like ATP-binding" evidence="1">
    <location>
        <begin position="93"/>
        <end position="237"/>
    </location>
</feature>
<sequence>MKNEQNSRKNLYKCPVCKDTGFIIKEVEGSQPIMQRCKCQEIEIAKKIWIKAGINPEQAKQTFSSYKIYNDITKYAKDTAIKYYKDFENIKKDRHNSIAFLGQVGSGKTHLSLALAVNFLEKKRISVVYMPYRDVITSIKQNMLDKEYYAKQLSKYQTAKVLLIDDLYKGKITESDINIMFEIVNYRYLNYLPIIVSSEFTIERLLNFDEAVGSRIYEMCKKYIVQIEGKENNYRLREE</sequence>
<dbReference type="NCBIfam" id="NF005378">
    <property type="entry name" value="PRK06921.1"/>
    <property type="match status" value="1"/>
</dbReference>
<gene>
    <name evidence="2" type="primary">dnaA_1</name>
    <name evidence="2" type="ORF">CLTEP_02560</name>
</gene>
<dbReference type="PATRIC" id="fig|1121338.3.peg.260"/>
<dbReference type="InterPro" id="IPR002611">
    <property type="entry name" value="IstB_ATP-bd"/>
</dbReference>
<reference evidence="2 3" key="1">
    <citation type="submission" date="2016-02" db="EMBL/GenBank/DDBJ databases">
        <title>Genome sequence of Clostridium tepidiprofundi DSM 19306.</title>
        <authorList>
            <person name="Poehlein A."/>
            <person name="Daniel R."/>
        </authorList>
    </citation>
    <scope>NUCLEOTIDE SEQUENCE [LARGE SCALE GENOMIC DNA]</scope>
    <source>
        <strain evidence="2 3">DSM 19306</strain>
    </source>
</reference>
<dbReference type="AlphaFoldDB" id="A0A151B7S8"/>
<dbReference type="OrthoDB" id="1655960at2"/>
<dbReference type="PANTHER" id="PTHR30050:SF10">
    <property type="entry name" value="PHAGE-LIKE ELEMENT PBSX PROTEIN XKDC"/>
    <property type="match status" value="1"/>
</dbReference>
<keyword evidence="3" id="KW-1185">Reference proteome</keyword>
<dbReference type="GO" id="GO:0006260">
    <property type="term" value="P:DNA replication"/>
    <property type="evidence" value="ECO:0007669"/>
    <property type="project" value="TreeGrafter"/>
</dbReference>
<dbReference type="GO" id="GO:0005524">
    <property type="term" value="F:ATP binding"/>
    <property type="evidence" value="ECO:0007669"/>
    <property type="project" value="InterPro"/>
</dbReference>
<evidence type="ECO:0000259" key="1">
    <source>
        <dbReference type="Pfam" id="PF01695"/>
    </source>
</evidence>
<dbReference type="Pfam" id="PF01695">
    <property type="entry name" value="IstB_IS21"/>
    <property type="match status" value="1"/>
</dbReference>
<dbReference type="Gene3D" id="3.40.50.300">
    <property type="entry name" value="P-loop containing nucleotide triphosphate hydrolases"/>
    <property type="match status" value="1"/>
</dbReference>
<dbReference type="STRING" id="1121338.CLTEP_02560"/>
<evidence type="ECO:0000313" key="2">
    <source>
        <dbReference type="EMBL" id="KYH35863.1"/>
    </source>
</evidence>
<organism evidence="2 3">
    <name type="scientific">Clostridium tepidiprofundi DSM 19306</name>
    <dbReference type="NCBI Taxonomy" id="1121338"/>
    <lineage>
        <taxon>Bacteria</taxon>
        <taxon>Bacillati</taxon>
        <taxon>Bacillota</taxon>
        <taxon>Clostridia</taxon>
        <taxon>Eubacteriales</taxon>
        <taxon>Clostridiaceae</taxon>
        <taxon>Clostridium</taxon>
    </lineage>
</organism>
<dbReference type="Proteomes" id="UP000075531">
    <property type="component" value="Unassembled WGS sequence"/>
</dbReference>
<comment type="caution">
    <text evidence="2">The sequence shown here is derived from an EMBL/GenBank/DDBJ whole genome shotgun (WGS) entry which is preliminary data.</text>
</comment>